<comment type="subcellular location">
    <subcellularLocation>
        <location evidence="1">Cell inner membrane</location>
    </subcellularLocation>
</comment>
<gene>
    <name evidence="16" type="ORF">M8T91_06145</name>
</gene>
<keyword evidence="9" id="KW-1133">Transmembrane helix</keyword>
<dbReference type="InterPro" id="IPR012336">
    <property type="entry name" value="Thioredoxin-like_fold"/>
</dbReference>
<dbReference type="InterPro" id="IPR036249">
    <property type="entry name" value="Thioredoxin-like_sf"/>
</dbReference>
<feature type="domain" description="Type II secretion system protein GspC N-terminal" evidence="14">
    <location>
        <begin position="292"/>
        <end position="361"/>
    </location>
</feature>
<keyword evidence="10" id="KW-0560">Oxidoreductase</keyword>
<dbReference type="PANTHER" id="PTHR13887:SF14">
    <property type="entry name" value="DISULFIDE BOND FORMATION PROTEIN D"/>
    <property type="match status" value="1"/>
</dbReference>
<evidence type="ECO:0000256" key="7">
    <source>
        <dbReference type="ARBA" id="ARBA00022729"/>
    </source>
</evidence>
<evidence type="ECO:0000256" key="1">
    <source>
        <dbReference type="ARBA" id="ARBA00004533"/>
    </source>
</evidence>
<evidence type="ECO:0000313" key="17">
    <source>
        <dbReference type="Proteomes" id="UP001321520"/>
    </source>
</evidence>
<dbReference type="Proteomes" id="UP001321520">
    <property type="component" value="Chromosome"/>
</dbReference>
<dbReference type="Gene3D" id="3.40.30.10">
    <property type="entry name" value="Glutaredoxin"/>
    <property type="match status" value="1"/>
</dbReference>
<sequence>MKKRNGLFWLSLQNALFYCLTACTEYEQVPRAADTGQSPLAARIGGQEIRLEEIDNALQLALYDLAEMQYGLRVGKIYELADKKYHKQAVEILLPVPVPPRIELPGNSSLLRGNPKAPITISVFCSFQSPHCQSLQPVLRRLAEHYPGWTGQAHFDFPLKFHREGIPAAHAARCAAAQGAYSHYHDALYEQTPKLDGKFYAALAQRLQLDEFRFRQCLADADVRSKVLKDQAMAIDLGLNNVPVVLINGLYQKGPRTFEQYAYWVEGELRAMGVSPGAPYVWRDSGGVNDRNLPMTTLPLALVGVSASSVEENTKALIEVEQARTHYFTLGEQLLPNVSLLRLYDRFAVIDNRGSLERLPLRGEAGTDIPLTDSRPISEAARQRIEQPLGPGTRRLIEPSGVLTLGQEWLRKQLDQRELLEAKFTQAELALEGHHLLRLEGITDSEFFTGLGLQENDVLLRVNDSWVHSGQNTLWEALTSGRIVDVTLMRKGLPYRLQYVVEELGYFDEDAARGED</sequence>
<keyword evidence="8" id="KW-0653">Protein transport</keyword>
<evidence type="ECO:0000256" key="12">
    <source>
        <dbReference type="ARBA" id="ARBA00023157"/>
    </source>
</evidence>
<evidence type="ECO:0000256" key="3">
    <source>
        <dbReference type="ARBA" id="ARBA00022448"/>
    </source>
</evidence>
<dbReference type="InterPro" id="IPR024961">
    <property type="entry name" value="T2SS_GspC_N"/>
</dbReference>
<dbReference type="EMBL" id="CP098023">
    <property type="protein sequence ID" value="WKD50997.1"/>
    <property type="molecule type" value="Genomic_DNA"/>
</dbReference>
<name>A0ABY9EEC8_9GAMM</name>
<dbReference type="InterPro" id="IPR036034">
    <property type="entry name" value="PDZ_sf"/>
</dbReference>
<accession>A0ABY9EEC8</accession>
<evidence type="ECO:0000256" key="5">
    <source>
        <dbReference type="ARBA" id="ARBA00022519"/>
    </source>
</evidence>
<feature type="domain" description="Thioredoxin-like fold" evidence="15">
    <location>
        <begin position="110"/>
        <end position="266"/>
    </location>
</feature>
<dbReference type="SUPFAM" id="SSF52833">
    <property type="entry name" value="Thioredoxin-like"/>
    <property type="match status" value="1"/>
</dbReference>
<dbReference type="Gene3D" id="2.30.30.830">
    <property type="match status" value="1"/>
</dbReference>
<dbReference type="RefSeq" id="WP_301417843.1">
    <property type="nucleotide sequence ID" value="NZ_CP098023.1"/>
</dbReference>
<keyword evidence="17" id="KW-1185">Reference proteome</keyword>
<keyword evidence="4" id="KW-1003">Cell membrane</keyword>
<keyword evidence="7" id="KW-0732">Signal</keyword>
<evidence type="ECO:0000256" key="4">
    <source>
        <dbReference type="ARBA" id="ARBA00022475"/>
    </source>
</evidence>
<dbReference type="PANTHER" id="PTHR13887">
    <property type="entry name" value="GLUTATHIONE S-TRANSFERASE KAPPA"/>
    <property type="match status" value="1"/>
</dbReference>
<proteinExistence type="inferred from homology"/>
<dbReference type="Pfam" id="PF13462">
    <property type="entry name" value="Thioredoxin_4"/>
    <property type="match status" value="1"/>
</dbReference>
<evidence type="ECO:0000256" key="13">
    <source>
        <dbReference type="ARBA" id="ARBA00023284"/>
    </source>
</evidence>
<evidence type="ECO:0000256" key="6">
    <source>
        <dbReference type="ARBA" id="ARBA00022692"/>
    </source>
</evidence>
<protein>
    <submittedName>
        <fullName evidence="16">Thioredoxin domain-containing protein</fullName>
    </submittedName>
</protein>
<reference evidence="16 17" key="1">
    <citation type="submission" date="2022-05" db="EMBL/GenBank/DDBJ databases">
        <title>Microbulbifer sp. nov., isolated from sponge.</title>
        <authorList>
            <person name="Gao L."/>
        </authorList>
    </citation>
    <scope>NUCLEOTIDE SEQUENCE [LARGE SCALE GENOMIC DNA]</scope>
    <source>
        <strain evidence="16 17">MI-G</strain>
    </source>
</reference>
<evidence type="ECO:0000313" key="16">
    <source>
        <dbReference type="EMBL" id="WKD50997.1"/>
    </source>
</evidence>
<evidence type="ECO:0000256" key="9">
    <source>
        <dbReference type="ARBA" id="ARBA00022989"/>
    </source>
</evidence>
<dbReference type="Pfam" id="PF11356">
    <property type="entry name" value="T2SSC"/>
    <property type="match status" value="1"/>
</dbReference>
<evidence type="ECO:0000256" key="8">
    <source>
        <dbReference type="ARBA" id="ARBA00022927"/>
    </source>
</evidence>
<keyword evidence="13" id="KW-0676">Redox-active center</keyword>
<keyword evidence="11" id="KW-0472">Membrane</keyword>
<keyword evidence="3" id="KW-0813">Transport</keyword>
<evidence type="ECO:0000256" key="2">
    <source>
        <dbReference type="ARBA" id="ARBA00005791"/>
    </source>
</evidence>
<keyword evidence="5" id="KW-0997">Cell inner membrane</keyword>
<evidence type="ECO:0000256" key="10">
    <source>
        <dbReference type="ARBA" id="ARBA00023002"/>
    </source>
</evidence>
<organism evidence="16 17">
    <name type="scientific">Microbulbifer spongiae</name>
    <dbReference type="NCBI Taxonomy" id="2944933"/>
    <lineage>
        <taxon>Bacteria</taxon>
        <taxon>Pseudomonadati</taxon>
        <taxon>Pseudomonadota</taxon>
        <taxon>Gammaproteobacteria</taxon>
        <taxon>Cellvibrionales</taxon>
        <taxon>Microbulbiferaceae</taxon>
        <taxon>Microbulbifer</taxon>
    </lineage>
</organism>
<comment type="similarity">
    <text evidence="2">Belongs to the thioredoxin family. DsbA subfamily.</text>
</comment>
<keyword evidence="6" id="KW-0812">Transmembrane</keyword>
<evidence type="ECO:0000259" key="15">
    <source>
        <dbReference type="Pfam" id="PF13462"/>
    </source>
</evidence>
<evidence type="ECO:0000256" key="11">
    <source>
        <dbReference type="ARBA" id="ARBA00023136"/>
    </source>
</evidence>
<evidence type="ECO:0000259" key="14">
    <source>
        <dbReference type="Pfam" id="PF11356"/>
    </source>
</evidence>
<keyword evidence="12" id="KW-1015">Disulfide bond</keyword>
<dbReference type="Gene3D" id="2.30.42.10">
    <property type="match status" value="1"/>
</dbReference>